<dbReference type="GO" id="GO:0045943">
    <property type="term" value="P:positive regulation of transcription by RNA polymerase I"/>
    <property type="evidence" value="ECO:0007669"/>
    <property type="project" value="TreeGrafter"/>
</dbReference>
<evidence type="ECO:0000313" key="10">
    <source>
        <dbReference type="Proteomes" id="UP000007014"/>
    </source>
</evidence>
<dbReference type="Pfam" id="PF07717">
    <property type="entry name" value="OB_NTP_bind"/>
    <property type="match status" value="1"/>
</dbReference>
<dbReference type="Gene3D" id="1.20.120.1080">
    <property type="match status" value="1"/>
</dbReference>
<dbReference type="PANTHER" id="PTHR18934">
    <property type="entry name" value="ATP-DEPENDENT RNA HELICASE"/>
    <property type="match status" value="1"/>
</dbReference>
<proteinExistence type="predicted"/>
<feature type="domain" description="Helicase C-terminal" evidence="8">
    <location>
        <begin position="219"/>
        <end position="400"/>
    </location>
</feature>
<protein>
    <recommendedName>
        <fullName evidence="1">RNA helicase</fullName>
        <ecNumber evidence="1">3.6.4.13</ecNumber>
    </recommendedName>
</protein>
<dbReference type="Gene3D" id="3.40.50.300">
    <property type="entry name" value="P-loop containing nucleotide triphosphate hydrolases"/>
    <property type="match status" value="2"/>
</dbReference>
<dbReference type="GO" id="GO:0003725">
    <property type="term" value="F:double-stranded RNA binding"/>
    <property type="evidence" value="ECO:0007669"/>
    <property type="project" value="TreeGrafter"/>
</dbReference>
<keyword evidence="10" id="KW-1185">Reference proteome</keyword>
<dbReference type="OMA" id="CHENFLH"/>
<sequence>MRQQTNATELPAWKHRDEIIHAVKNHVVVLLLGTTGCGKTTLVPRFLDEQGFGPVAIAQPRRLAAISVARRVSQELSCRLGTYVGYAVRFDDCSDPEKTRLRYATSGVLLREAISDPLFRRYGSLVIDEVHERLIQTDILMAVARRALIERRKQPTCATDAFRVVLMSAAVDVTTLLRYFQSAAIGPVSVCSIPGNLHPVDILYTADYCAEHLDAALNLVLQLHLHLENVPGDILVFLTGQEEIELAVKLLPERLRRRGPGSAPLFAVPLYATLPPAQQLAAINQSRPQTLGSVAARKVIFATNVAETSLTIPGVRFVIDTGLSKQRILDPSLDADVLQVRPISRAQALQRAGRAGREAGGGICIRLYPETLWPKLSAYPVPELCRCDLASTLLQLYAMGMDQPWKLPLVNPPPRSSMERALVHLHELEALDDQLQLDPLLGRQMAGLPLEPMEARMVLAAKALHEPMVLSQVVEIAAMLSVDAWSSGLLVVLPGERRIDVQRHWQQLFVEERAGDLVTAGRILHQYLQQAPPLRKRWCIQHHLNERLLSAAADAFTQLMQLLECTPLYAANAPQLDALAAQVSASIPAEVSTRERLLELVQRCICVGFFRHAARREGQRSYRIIRTGYHPVALHPSSLYASGAYPEWIVYRDFIYTNKPYLRGITACEPMWIQSSRCSTATFASREACR</sequence>
<comment type="catalytic activity">
    <reaction evidence="6">
        <text>ATP + H2O = ADP + phosphate + H(+)</text>
        <dbReference type="Rhea" id="RHEA:13065"/>
        <dbReference type="ChEBI" id="CHEBI:15377"/>
        <dbReference type="ChEBI" id="CHEBI:15378"/>
        <dbReference type="ChEBI" id="CHEBI:30616"/>
        <dbReference type="ChEBI" id="CHEBI:43474"/>
        <dbReference type="ChEBI" id="CHEBI:456216"/>
        <dbReference type="EC" id="3.6.4.13"/>
    </reaction>
</comment>
<feature type="domain" description="Helicase ATP-binding" evidence="7">
    <location>
        <begin position="20"/>
        <end position="189"/>
    </location>
</feature>
<dbReference type="GO" id="GO:0003724">
    <property type="term" value="F:RNA helicase activity"/>
    <property type="evidence" value="ECO:0007669"/>
    <property type="project" value="UniProtKB-EC"/>
</dbReference>
<keyword evidence="2" id="KW-0547">Nucleotide-binding</keyword>
<evidence type="ECO:0000256" key="5">
    <source>
        <dbReference type="ARBA" id="ARBA00022840"/>
    </source>
</evidence>
<dbReference type="OrthoDB" id="10253254at2759"/>
<dbReference type="PANTHER" id="PTHR18934:SF118">
    <property type="entry name" value="ATP-DEPENDENT RNA HELICASE DHX33"/>
    <property type="match status" value="1"/>
</dbReference>
<dbReference type="PROSITE" id="PS00690">
    <property type="entry name" value="DEAH_ATP_HELICASE"/>
    <property type="match status" value="1"/>
</dbReference>
<dbReference type="RefSeq" id="XP_005535662.1">
    <property type="nucleotide sequence ID" value="XM_005535605.1"/>
</dbReference>
<dbReference type="SMART" id="SM00847">
    <property type="entry name" value="HA2"/>
    <property type="match status" value="1"/>
</dbReference>
<evidence type="ECO:0000256" key="3">
    <source>
        <dbReference type="ARBA" id="ARBA00022801"/>
    </source>
</evidence>
<evidence type="ECO:0000256" key="1">
    <source>
        <dbReference type="ARBA" id="ARBA00012552"/>
    </source>
</evidence>
<evidence type="ECO:0000256" key="2">
    <source>
        <dbReference type="ARBA" id="ARBA00022741"/>
    </source>
</evidence>
<dbReference type="GO" id="GO:0005524">
    <property type="term" value="F:ATP binding"/>
    <property type="evidence" value="ECO:0007669"/>
    <property type="project" value="UniProtKB-KW"/>
</dbReference>
<dbReference type="SMART" id="SM00490">
    <property type="entry name" value="HELICc"/>
    <property type="match status" value="1"/>
</dbReference>
<dbReference type="GeneID" id="16992915"/>
<dbReference type="STRING" id="280699.M1UPL8"/>
<dbReference type="InterPro" id="IPR011709">
    <property type="entry name" value="DEAD-box_helicase_OB_fold"/>
</dbReference>
<dbReference type="CDD" id="cd18791">
    <property type="entry name" value="SF2_C_RHA"/>
    <property type="match status" value="1"/>
</dbReference>
<gene>
    <name evidence="9" type="ORF">CYME_CME166C</name>
</gene>
<dbReference type="InterPro" id="IPR014001">
    <property type="entry name" value="Helicase_ATP-bd"/>
</dbReference>
<accession>M1UPL8</accession>
<dbReference type="SUPFAM" id="SSF52540">
    <property type="entry name" value="P-loop containing nucleoside triphosphate hydrolases"/>
    <property type="match status" value="1"/>
</dbReference>
<dbReference type="PROSITE" id="PS51194">
    <property type="entry name" value="HELICASE_CTER"/>
    <property type="match status" value="1"/>
</dbReference>
<evidence type="ECO:0000256" key="6">
    <source>
        <dbReference type="ARBA" id="ARBA00047984"/>
    </source>
</evidence>
<dbReference type="eggNOG" id="KOG0922">
    <property type="taxonomic scope" value="Eukaryota"/>
</dbReference>
<evidence type="ECO:0000259" key="8">
    <source>
        <dbReference type="PROSITE" id="PS51194"/>
    </source>
</evidence>
<keyword evidence="4 9" id="KW-0347">Helicase</keyword>
<dbReference type="HOGENOM" id="CLU_001832_5_11_1"/>
<reference evidence="9 10" key="2">
    <citation type="journal article" date="2007" name="BMC Biol.">
        <title>A 100%-complete sequence reveals unusually simple genomic features in the hot-spring red alga Cyanidioschyzon merolae.</title>
        <authorList>
            <person name="Nozaki H."/>
            <person name="Takano H."/>
            <person name="Misumi O."/>
            <person name="Terasawa K."/>
            <person name="Matsuzaki M."/>
            <person name="Maruyama S."/>
            <person name="Nishida K."/>
            <person name="Yagisawa F."/>
            <person name="Yoshida Y."/>
            <person name="Fujiwara T."/>
            <person name="Takio S."/>
            <person name="Tamura K."/>
            <person name="Chung S.J."/>
            <person name="Nakamura S."/>
            <person name="Kuroiwa H."/>
            <person name="Tanaka K."/>
            <person name="Sato N."/>
            <person name="Kuroiwa T."/>
        </authorList>
    </citation>
    <scope>NUCLEOTIDE SEQUENCE [LARGE SCALE GENOMIC DNA]</scope>
    <source>
        <strain evidence="9 10">10D</strain>
    </source>
</reference>
<dbReference type="InterPro" id="IPR002464">
    <property type="entry name" value="DNA/RNA_helicase_DEAH_CS"/>
</dbReference>
<evidence type="ECO:0000256" key="4">
    <source>
        <dbReference type="ARBA" id="ARBA00022806"/>
    </source>
</evidence>
<dbReference type="GO" id="GO:0005730">
    <property type="term" value="C:nucleolus"/>
    <property type="evidence" value="ECO:0007669"/>
    <property type="project" value="TreeGrafter"/>
</dbReference>
<dbReference type="SMART" id="SM00487">
    <property type="entry name" value="DEXDc"/>
    <property type="match status" value="1"/>
</dbReference>
<organism evidence="9 10">
    <name type="scientific">Cyanidioschyzon merolae (strain NIES-3377 / 10D)</name>
    <name type="common">Unicellular red alga</name>
    <dbReference type="NCBI Taxonomy" id="280699"/>
    <lineage>
        <taxon>Eukaryota</taxon>
        <taxon>Rhodophyta</taxon>
        <taxon>Bangiophyceae</taxon>
        <taxon>Cyanidiales</taxon>
        <taxon>Cyanidiaceae</taxon>
        <taxon>Cyanidioschyzon</taxon>
    </lineage>
</organism>
<dbReference type="InterPro" id="IPR027417">
    <property type="entry name" value="P-loop_NTPase"/>
</dbReference>
<dbReference type="KEGG" id="cme:CYME_CME166C"/>
<dbReference type="Pfam" id="PF00271">
    <property type="entry name" value="Helicase_C"/>
    <property type="match status" value="1"/>
</dbReference>
<evidence type="ECO:0000259" key="7">
    <source>
        <dbReference type="PROSITE" id="PS51192"/>
    </source>
</evidence>
<keyword evidence="3" id="KW-0378">Hydrolase</keyword>
<name>M1UPL8_CYAM1</name>
<dbReference type="EC" id="3.6.4.13" evidence="1"/>
<dbReference type="Gramene" id="CME166CT">
    <property type="protein sequence ID" value="CME166CT"/>
    <property type="gene ID" value="CME166C"/>
</dbReference>
<dbReference type="InterPro" id="IPR007502">
    <property type="entry name" value="Helicase-assoc_dom"/>
</dbReference>
<dbReference type="InterPro" id="IPR001650">
    <property type="entry name" value="Helicase_C-like"/>
</dbReference>
<dbReference type="AlphaFoldDB" id="M1UPL8"/>
<dbReference type="EMBL" id="AP006487">
    <property type="protein sequence ID" value="BAM79376.1"/>
    <property type="molecule type" value="Genomic_DNA"/>
</dbReference>
<keyword evidence="5" id="KW-0067">ATP-binding</keyword>
<dbReference type="GO" id="GO:0016787">
    <property type="term" value="F:hydrolase activity"/>
    <property type="evidence" value="ECO:0007669"/>
    <property type="project" value="UniProtKB-KW"/>
</dbReference>
<dbReference type="Proteomes" id="UP000007014">
    <property type="component" value="Chromosome 5"/>
</dbReference>
<reference evidence="9 10" key="1">
    <citation type="journal article" date="2004" name="Nature">
        <title>Genome sequence of the ultrasmall unicellular red alga Cyanidioschyzon merolae 10D.</title>
        <authorList>
            <person name="Matsuzaki M."/>
            <person name="Misumi O."/>
            <person name="Shin-i T."/>
            <person name="Maruyama S."/>
            <person name="Takahara M."/>
            <person name="Miyagishima S."/>
            <person name="Mori T."/>
            <person name="Nishida K."/>
            <person name="Yagisawa F."/>
            <person name="Nishida K."/>
            <person name="Yoshida Y."/>
            <person name="Nishimura Y."/>
            <person name="Nakao S."/>
            <person name="Kobayashi T."/>
            <person name="Momoyama Y."/>
            <person name="Higashiyama T."/>
            <person name="Minoda A."/>
            <person name="Sano M."/>
            <person name="Nomoto H."/>
            <person name="Oishi K."/>
            <person name="Hayashi H."/>
            <person name="Ohta F."/>
            <person name="Nishizaka S."/>
            <person name="Haga S."/>
            <person name="Miura S."/>
            <person name="Morishita T."/>
            <person name="Kabeya Y."/>
            <person name="Terasawa K."/>
            <person name="Suzuki Y."/>
            <person name="Ishii Y."/>
            <person name="Asakawa S."/>
            <person name="Takano H."/>
            <person name="Ohta N."/>
            <person name="Kuroiwa H."/>
            <person name="Tanaka K."/>
            <person name="Shimizu N."/>
            <person name="Sugano S."/>
            <person name="Sato N."/>
            <person name="Nozaki H."/>
            <person name="Ogasawara N."/>
            <person name="Kohara Y."/>
            <person name="Kuroiwa T."/>
        </authorList>
    </citation>
    <scope>NUCLEOTIDE SEQUENCE [LARGE SCALE GENOMIC DNA]</scope>
    <source>
        <strain evidence="9 10">10D</strain>
    </source>
</reference>
<dbReference type="PROSITE" id="PS51192">
    <property type="entry name" value="HELICASE_ATP_BIND_1"/>
    <property type="match status" value="1"/>
</dbReference>
<evidence type="ECO:0000313" key="9">
    <source>
        <dbReference type="EMBL" id="BAM79376.1"/>
    </source>
</evidence>